<proteinExistence type="inferred from homology"/>
<dbReference type="PROSITE" id="PS51892">
    <property type="entry name" value="SUBTILASE"/>
    <property type="match status" value="1"/>
</dbReference>
<dbReference type="PANTHER" id="PTHR43399">
    <property type="entry name" value="SUBTILISIN-RELATED"/>
    <property type="match status" value="1"/>
</dbReference>
<gene>
    <name evidence="6" type="ORF">METZ01_LOCUS208469</name>
</gene>
<feature type="domain" description="Peptidase S8/S53" evidence="5">
    <location>
        <begin position="163"/>
        <end position="436"/>
    </location>
</feature>
<dbReference type="InterPro" id="IPR023828">
    <property type="entry name" value="Peptidase_S8_Ser-AS"/>
</dbReference>
<evidence type="ECO:0000256" key="4">
    <source>
        <dbReference type="ARBA" id="ARBA00022825"/>
    </source>
</evidence>
<dbReference type="PRINTS" id="PR00723">
    <property type="entry name" value="SUBTILISIN"/>
</dbReference>
<evidence type="ECO:0000259" key="5">
    <source>
        <dbReference type="Pfam" id="PF00082"/>
    </source>
</evidence>
<dbReference type="AlphaFoldDB" id="A0A382EYW8"/>
<protein>
    <recommendedName>
        <fullName evidence="5">Peptidase S8/S53 domain-containing protein</fullName>
    </recommendedName>
</protein>
<dbReference type="InterPro" id="IPR036852">
    <property type="entry name" value="Peptidase_S8/S53_dom_sf"/>
</dbReference>
<keyword evidence="3" id="KW-0378">Hydrolase</keyword>
<dbReference type="InterPro" id="IPR051048">
    <property type="entry name" value="Peptidase_S8/S53_subtilisin"/>
</dbReference>
<reference evidence="6" key="1">
    <citation type="submission" date="2018-05" db="EMBL/GenBank/DDBJ databases">
        <authorList>
            <person name="Lanie J.A."/>
            <person name="Ng W.-L."/>
            <person name="Kazmierczak K.M."/>
            <person name="Andrzejewski T.M."/>
            <person name="Davidsen T.M."/>
            <person name="Wayne K.J."/>
            <person name="Tettelin H."/>
            <person name="Glass J.I."/>
            <person name="Rusch D."/>
            <person name="Podicherti R."/>
            <person name="Tsui H.-C.T."/>
            <person name="Winkler M.E."/>
        </authorList>
    </citation>
    <scope>NUCLEOTIDE SEQUENCE</scope>
</reference>
<dbReference type="GO" id="GO:0004252">
    <property type="term" value="F:serine-type endopeptidase activity"/>
    <property type="evidence" value="ECO:0007669"/>
    <property type="project" value="InterPro"/>
</dbReference>
<dbReference type="InterPro" id="IPR000209">
    <property type="entry name" value="Peptidase_S8/S53_dom"/>
</dbReference>
<sequence length="455" mass="49519">MKKIIFLLPLYIFTTIHGDIYSDRILVYIDNSVANFQVDENTGRTNLEELNQKLDDLAVDKIRQWLPNARPTDRDGDIYLNRYYVIELSSPRTDILTLVKDVELLSSIRFSETMGINRPDYIPNDPYWNQEWHMLTIEADHAYDLWDIDGGEIPGQMSEGIMIVGISDDAMDWDHPDLINNIWQNLGEDADGDSVVLVQSGNTWIFDPDDENGVDDDNDGYIDNFIGWDMADNDNDPTYANTGMSHGTSVGGCVSATTNNNSGIASLGWSVKLMPFRCSNEGEFIETGYNGILGAAQMGANVINCSWGSTGGGNQSVINTAYNTYGCIIVASSGNGDDDGNTDFGMHAPSGLNHVISVSATGPGDNFGCWATAGQTVDLCAPGENVYTTNLGGGYYSAWGTSFASPITAGAVALLWSKFPTADQEWVEERIISTTDTFSDMTGSCQGTSLEGMLG</sequence>
<dbReference type="PANTHER" id="PTHR43399:SF4">
    <property type="entry name" value="CELL WALL-ASSOCIATED PROTEASE"/>
    <property type="match status" value="1"/>
</dbReference>
<feature type="non-terminal residue" evidence="6">
    <location>
        <position position="455"/>
    </location>
</feature>
<dbReference type="InterPro" id="IPR015500">
    <property type="entry name" value="Peptidase_S8_subtilisin-rel"/>
</dbReference>
<dbReference type="SUPFAM" id="SSF52743">
    <property type="entry name" value="Subtilisin-like"/>
    <property type="match status" value="1"/>
</dbReference>
<dbReference type="InterPro" id="IPR022398">
    <property type="entry name" value="Peptidase_S8_His-AS"/>
</dbReference>
<evidence type="ECO:0000256" key="3">
    <source>
        <dbReference type="ARBA" id="ARBA00022801"/>
    </source>
</evidence>
<keyword evidence="4" id="KW-0720">Serine protease</keyword>
<dbReference type="EMBL" id="UINC01046958">
    <property type="protein sequence ID" value="SVB55615.1"/>
    <property type="molecule type" value="Genomic_DNA"/>
</dbReference>
<name>A0A382EYW8_9ZZZZ</name>
<accession>A0A382EYW8</accession>
<dbReference type="PROSITE" id="PS00137">
    <property type="entry name" value="SUBTILASE_HIS"/>
    <property type="match status" value="1"/>
</dbReference>
<evidence type="ECO:0000313" key="6">
    <source>
        <dbReference type="EMBL" id="SVB55615.1"/>
    </source>
</evidence>
<dbReference type="Pfam" id="PF00082">
    <property type="entry name" value="Peptidase_S8"/>
    <property type="match status" value="1"/>
</dbReference>
<organism evidence="6">
    <name type="scientific">marine metagenome</name>
    <dbReference type="NCBI Taxonomy" id="408172"/>
    <lineage>
        <taxon>unclassified sequences</taxon>
        <taxon>metagenomes</taxon>
        <taxon>ecological metagenomes</taxon>
    </lineage>
</organism>
<dbReference type="Gene3D" id="3.40.50.200">
    <property type="entry name" value="Peptidase S8/S53 domain"/>
    <property type="match status" value="1"/>
</dbReference>
<evidence type="ECO:0000256" key="2">
    <source>
        <dbReference type="ARBA" id="ARBA00022670"/>
    </source>
</evidence>
<comment type="similarity">
    <text evidence="1">Belongs to the peptidase S8 family.</text>
</comment>
<keyword evidence="2" id="KW-0645">Protease</keyword>
<dbReference type="GO" id="GO:0006508">
    <property type="term" value="P:proteolysis"/>
    <property type="evidence" value="ECO:0007669"/>
    <property type="project" value="UniProtKB-KW"/>
</dbReference>
<evidence type="ECO:0000256" key="1">
    <source>
        <dbReference type="ARBA" id="ARBA00011073"/>
    </source>
</evidence>
<dbReference type="PROSITE" id="PS00138">
    <property type="entry name" value="SUBTILASE_SER"/>
    <property type="match status" value="1"/>
</dbReference>